<dbReference type="Proteomes" id="UP001200271">
    <property type="component" value="Unassembled WGS sequence"/>
</dbReference>
<gene>
    <name evidence="1" type="ORF">LB359_19765</name>
</gene>
<accession>A0AAW4YDG3</accession>
<reference evidence="1" key="1">
    <citation type="journal article" date="2021" name="Front Med (Lausanne)">
        <title>The Prevalence and Determinants of Fusidic Acid Resistance Among Methicillin-Resistant Staphylococcus aureus Clinical Isolates in China.</title>
        <authorList>
            <person name="Zhao H."/>
            <person name="Wang X."/>
            <person name="Wang B."/>
            <person name="Xu Y."/>
            <person name="Rao L."/>
            <person name="Wan B."/>
            <person name="Guo Y."/>
            <person name="Wu X."/>
            <person name="Yu J."/>
            <person name="Chen L."/>
            <person name="Li M."/>
            <person name="Yu F."/>
        </authorList>
    </citation>
    <scope>NUCLEOTIDE SEQUENCE</scope>
    <source>
        <strain evidence="1">NC-4</strain>
    </source>
</reference>
<proteinExistence type="predicted"/>
<evidence type="ECO:0000313" key="2">
    <source>
        <dbReference type="Proteomes" id="UP001200271"/>
    </source>
</evidence>
<name>A0AAW4YDG3_STAAU</name>
<dbReference type="RefSeq" id="WP_001622352.1">
    <property type="nucleotide sequence ID" value="NZ_BECV01000001.1"/>
</dbReference>
<dbReference type="EMBL" id="JAIUEN010000858">
    <property type="protein sequence ID" value="MCE3364457.1"/>
    <property type="molecule type" value="Genomic_DNA"/>
</dbReference>
<sequence>MTTTGTKPELVKRIDDNYLIFNNLALSYVYIPTKKGEEILKETKYLTLFVNNPYICVGRAYYIAENYIVTNFDDKFAEI</sequence>
<reference evidence="1" key="2">
    <citation type="submission" date="2023-08" db="EMBL/GenBank/DDBJ databases">
        <authorList>
            <person name="Zhao H."/>
            <person name="Wang X."/>
        </authorList>
    </citation>
    <scope>NUCLEOTIDE SEQUENCE</scope>
    <source>
        <strain evidence="1">NC-4</strain>
    </source>
</reference>
<protein>
    <submittedName>
        <fullName evidence="1">Uncharacterized protein</fullName>
    </submittedName>
</protein>
<organism evidence="1 2">
    <name type="scientific">Staphylococcus aureus</name>
    <dbReference type="NCBI Taxonomy" id="1280"/>
    <lineage>
        <taxon>Bacteria</taxon>
        <taxon>Bacillati</taxon>
        <taxon>Bacillota</taxon>
        <taxon>Bacilli</taxon>
        <taxon>Bacillales</taxon>
        <taxon>Staphylococcaceae</taxon>
        <taxon>Staphylococcus</taxon>
    </lineage>
</organism>
<evidence type="ECO:0000313" key="1">
    <source>
        <dbReference type="EMBL" id="MCE3364457.1"/>
    </source>
</evidence>
<dbReference type="AlphaFoldDB" id="A0AAW4YDG3"/>
<comment type="caution">
    <text evidence="1">The sequence shown here is derived from an EMBL/GenBank/DDBJ whole genome shotgun (WGS) entry which is preliminary data.</text>
</comment>